<dbReference type="PANTHER" id="PTHR42724">
    <property type="entry name" value="TETRAACYLDISACCHARIDE 4'-KINASE"/>
    <property type="match status" value="1"/>
</dbReference>
<gene>
    <name evidence="10" type="ORF">PHPALM_2918</name>
</gene>
<dbReference type="EMBL" id="NCKW01001591">
    <property type="protein sequence ID" value="POM79418.1"/>
    <property type="molecule type" value="Genomic_DNA"/>
</dbReference>
<dbReference type="EC" id="2.7.1.130" evidence="2"/>
<dbReference type="OrthoDB" id="10266567at2759"/>
<dbReference type="GO" id="GO:0016020">
    <property type="term" value="C:membrane"/>
    <property type="evidence" value="ECO:0007669"/>
    <property type="project" value="GOC"/>
</dbReference>
<evidence type="ECO:0000256" key="3">
    <source>
        <dbReference type="ARBA" id="ARBA00022516"/>
    </source>
</evidence>
<keyword evidence="4" id="KW-0441">Lipid A biosynthesis</keyword>
<keyword evidence="8" id="KW-0067">ATP-binding</keyword>
<sequence length="173" mass="19626">MARADVVIVHHANLMDGEELKTLMKCLRMLMNWQRRPVIATSQMKVMGLIPADRLLSSDNRGITLESMPSLRGRLALVVCGVGNPDSVAKVVEKLDCWVRVELKAFPDHHAFNSGDIHDILDWRNEDVVVVTTEKDFARSSRAMEALAEEVDLRILKCELELLYNADQVKERM</sequence>
<evidence type="ECO:0000256" key="4">
    <source>
        <dbReference type="ARBA" id="ARBA00022556"/>
    </source>
</evidence>
<dbReference type="Proteomes" id="UP000237271">
    <property type="component" value="Unassembled WGS sequence"/>
</dbReference>
<dbReference type="Pfam" id="PF02606">
    <property type="entry name" value="LpxK"/>
    <property type="match status" value="1"/>
</dbReference>
<accession>A0A2P4YNN9</accession>
<evidence type="ECO:0000256" key="2">
    <source>
        <dbReference type="ARBA" id="ARBA00012071"/>
    </source>
</evidence>
<keyword evidence="9" id="KW-0443">Lipid metabolism</keyword>
<evidence type="ECO:0000313" key="11">
    <source>
        <dbReference type="Proteomes" id="UP000237271"/>
    </source>
</evidence>
<keyword evidence="7" id="KW-0418">Kinase</keyword>
<proteinExistence type="predicted"/>
<comment type="caution">
    <text evidence="10">The sequence shown here is derived from an EMBL/GenBank/DDBJ whole genome shotgun (WGS) entry which is preliminary data.</text>
</comment>
<keyword evidence="6" id="KW-0547">Nucleotide-binding</keyword>
<protein>
    <recommendedName>
        <fullName evidence="2">tetraacyldisaccharide 4'-kinase</fullName>
        <ecNumber evidence="2">2.7.1.130</ecNumber>
    </recommendedName>
</protein>
<name>A0A2P4YNN9_9STRA</name>
<dbReference type="GO" id="GO:0009245">
    <property type="term" value="P:lipid A biosynthetic process"/>
    <property type="evidence" value="ECO:0007669"/>
    <property type="project" value="UniProtKB-KW"/>
</dbReference>
<organism evidence="10 11">
    <name type="scientific">Phytophthora palmivora</name>
    <dbReference type="NCBI Taxonomy" id="4796"/>
    <lineage>
        <taxon>Eukaryota</taxon>
        <taxon>Sar</taxon>
        <taxon>Stramenopiles</taxon>
        <taxon>Oomycota</taxon>
        <taxon>Peronosporomycetes</taxon>
        <taxon>Peronosporales</taxon>
        <taxon>Peronosporaceae</taxon>
        <taxon>Phytophthora</taxon>
    </lineage>
</organism>
<evidence type="ECO:0000256" key="7">
    <source>
        <dbReference type="ARBA" id="ARBA00022777"/>
    </source>
</evidence>
<evidence type="ECO:0000256" key="9">
    <source>
        <dbReference type="ARBA" id="ARBA00023098"/>
    </source>
</evidence>
<evidence type="ECO:0000256" key="6">
    <source>
        <dbReference type="ARBA" id="ARBA00022741"/>
    </source>
</evidence>
<evidence type="ECO:0000256" key="8">
    <source>
        <dbReference type="ARBA" id="ARBA00022840"/>
    </source>
</evidence>
<evidence type="ECO:0000313" key="10">
    <source>
        <dbReference type="EMBL" id="POM79418.1"/>
    </source>
</evidence>
<dbReference type="UniPathway" id="UPA00359">
    <property type="reaction ID" value="UER00482"/>
</dbReference>
<keyword evidence="5" id="KW-0808">Transferase</keyword>
<dbReference type="InterPro" id="IPR003758">
    <property type="entry name" value="LpxK"/>
</dbReference>
<reference evidence="10 11" key="1">
    <citation type="journal article" date="2017" name="Genome Biol. Evol.">
        <title>Phytophthora megakarya and P. palmivora, closely related causal agents of cacao black pod rot, underwent increases in genome sizes and gene numbers by different mechanisms.</title>
        <authorList>
            <person name="Ali S.S."/>
            <person name="Shao J."/>
            <person name="Lary D.J."/>
            <person name="Kronmiller B."/>
            <person name="Shen D."/>
            <person name="Strem M.D."/>
            <person name="Amoako-Attah I."/>
            <person name="Akrofi A.Y."/>
            <person name="Begoude B.A."/>
            <person name="Ten Hoopen G.M."/>
            <person name="Coulibaly K."/>
            <person name="Kebe B.I."/>
            <person name="Melnick R.L."/>
            <person name="Guiltinan M.J."/>
            <person name="Tyler B.M."/>
            <person name="Meinhardt L.W."/>
            <person name="Bailey B.A."/>
        </authorList>
    </citation>
    <scope>NUCLEOTIDE SEQUENCE [LARGE SCALE GENOMIC DNA]</scope>
    <source>
        <strain evidence="11">sbr112.9</strain>
    </source>
</reference>
<evidence type="ECO:0000256" key="1">
    <source>
        <dbReference type="ARBA" id="ARBA00004870"/>
    </source>
</evidence>
<keyword evidence="11" id="KW-1185">Reference proteome</keyword>
<dbReference type="GO" id="GO:0005524">
    <property type="term" value="F:ATP binding"/>
    <property type="evidence" value="ECO:0007669"/>
    <property type="project" value="UniProtKB-KW"/>
</dbReference>
<keyword evidence="3" id="KW-0444">Lipid biosynthesis</keyword>
<comment type="pathway">
    <text evidence="1">Glycolipid biosynthesis; lipid IV(A) biosynthesis; lipid IV(A) from (3R)-3-hydroxytetradecanoyl-[acyl-carrier-protein] and UDP-N-acetyl-alpha-D-glucosamine: step 6/6.</text>
</comment>
<dbReference type="PANTHER" id="PTHR42724:SF1">
    <property type="entry name" value="TETRAACYLDISACCHARIDE 4'-KINASE, MITOCHONDRIAL-RELATED"/>
    <property type="match status" value="1"/>
</dbReference>
<dbReference type="GO" id="GO:0009029">
    <property type="term" value="F:lipid-A 4'-kinase activity"/>
    <property type="evidence" value="ECO:0007669"/>
    <property type="project" value="UniProtKB-EC"/>
</dbReference>
<evidence type="ECO:0000256" key="5">
    <source>
        <dbReference type="ARBA" id="ARBA00022679"/>
    </source>
</evidence>
<dbReference type="AlphaFoldDB" id="A0A2P4YNN9"/>